<accession>A0AAX1UJT6</accession>
<dbReference type="InterPro" id="IPR036390">
    <property type="entry name" value="WH_DNA-bd_sf"/>
</dbReference>
<evidence type="ECO:0000259" key="5">
    <source>
        <dbReference type="PROSITE" id="PS51063"/>
    </source>
</evidence>
<evidence type="ECO:0000256" key="1">
    <source>
        <dbReference type="ARBA" id="ARBA00023015"/>
    </source>
</evidence>
<feature type="domain" description="HTH crp-type" evidence="5">
    <location>
        <begin position="148"/>
        <end position="222"/>
    </location>
</feature>
<dbReference type="InterPro" id="IPR014710">
    <property type="entry name" value="RmlC-like_jellyroll"/>
</dbReference>
<dbReference type="Pfam" id="PF00027">
    <property type="entry name" value="cNMP_binding"/>
    <property type="match status" value="1"/>
</dbReference>
<evidence type="ECO:0000256" key="2">
    <source>
        <dbReference type="ARBA" id="ARBA00023125"/>
    </source>
</evidence>
<evidence type="ECO:0000259" key="4">
    <source>
        <dbReference type="PROSITE" id="PS50042"/>
    </source>
</evidence>
<organism evidence="6 7">
    <name type="scientific">Cereibacter sphaeroides</name>
    <name type="common">Rhodobacter sphaeroides</name>
    <dbReference type="NCBI Taxonomy" id="1063"/>
    <lineage>
        <taxon>Bacteria</taxon>
        <taxon>Pseudomonadati</taxon>
        <taxon>Pseudomonadota</taxon>
        <taxon>Alphaproteobacteria</taxon>
        <taxon>Rhodobacterales</taxon>
        <taxon>Paracoccaceae</taxon>
        <taxon>Cereibacter</taxon>
    </lineage>
</organism>
<evidence type="ECO:0000313" key="7">
    <source>
        <dbReference type="Proteomes" id="UP000266305"/>
    </source>
</evidence>
<sequence>MPIELRPLARKLGAFAVLSDDELAVLEALSRRLRVFPPGQDVIHQGQERRSAYVLASGWTSSYKLLPDGRRQIVDFQIPGDFLGLRSLLFRTSDHNIMPVTRIEASEVSIQDLVGGFNRAPRLAAAVLWAASRDEAMVVEHLVGVGRRGPRERLAHFFLELHARLRLVGFATATSFDCPLSQYHLADALGLTAIHVNRVLRGFREADLMRFQKGKAEFLDPAELVRLADFDMAYLDQEESLLSGAL</sequence>
<dbReference type="PROSITE" id="PS50042">
    <property type="entry name" value="CNMP_BINDING_3"/>
    <property type="match status" value="1"/>
</dbReference>
<feature type="domain" description="Cyclic nucleotide-binding" evidence="4">
    <location>
        <begin position="14"/>
        <end position="90"/>
    </location>
</feature>
<evidence type="ECO:0000313" key="6">
    <source>
        <dbReference type="EMBL" id="RHZ93667.1"/>
    </source>
</evidence>
<evidence type="ECO:0000256" key="3">
    <source>
        <dbReference type="ARBA" id="ARBA00023163"/>
    </source>
</evidence>
<reference evidence="6 7" key="1">
    <citation type="submission" date="2018-08" db="EMBL/GenBank/DDBJ databases">
        <title>Draft genome sequence of Rhodobacter sphaeroides FY.</title>
        <authorList>
            <person name="Rayyan A."/>
            <person name="Meyer T.E."/>
            <person name="Kyndt J.A."/>
        </authorList>
    </citation>
    <scope>NUCLEOTIDE SEQUENCE [LARGE SCALE GENOMIC DNA]</scope>
    <source>
        <strain evidence="6 7">FY</strain>
    </source>
</reference>
<proteinExistence type="predicted"/>
<dbReference type="GO" id="GO:0006355">
    <property type="term" value="P:regulation of DNA-templated transcription"/>
    <property type="evidence" value="ECO:0007669"/>
    <property type="project" value="InterPro"/>
</dbReference>
<dbReference type="Proteomes" id="UP000266305">
    <property type="component" value="Unassembled WGS sequence"/>
</dbReference>
<dbReference type="SUPFAM" id="SSF46785">
    <property type="entry name" value="Winged helix' DNA-binding domain"/>
    <property type="match status" value="1"/>
</dbReference>
<gene>
    <name evidence="6" type="ORF">D1114_14215</name>
</gene>
<keyword evidence="1" id="KW-0805">Transcription regulation</keyword>
<dbReference type="InterPro" id="IPR000595">
    <property type="entry name" value="cNMP-bd_dom"/>
</dbReference>
<dbReference type="Pfam" id="PF13545">
    <property type="entry name" value="HTH_Crp_2"/>
    <property type="match status" value="1"/>
</dbReference>
<dbReference type="SMART" id="SM00100">
    <property type="entry name" value="cNMP"/>
    <property type="match status" value="1"/>
</dbReference>
<dbReference type="Gene3D" id="2.60.120.10">
    <property type="entry name" value="Jelly Rolls"/>
    <property type="match status" value="1"/>
</dbReference>
<dbReference type="AlphaFoldDB" id="A0AAX1UJT6"/>
<dbReference type="InterPro" id="IPR012318">
    <property type="entry name" value="HTH_CRP"/>
</dbReference>
<dbReference type="InterPro" id="IPR036388">
    <property type="entry name" value="WH-like_DNA-bd_sf"/>
</dbReference>
<name>A0AAX1UJT6_CERSP</name>
<keyword evidence="3" id="KW-0804">Transcription</keyword>
<dbReference type="SUPFAM" id="SSF51206">
    <property type="entry name" value="cAMP-binding domain-like"/>
    <property type="match status" value="1"/>
</dbReference>
<dbReference type="RefSeq" id="WP_119000543.1">
    <property type="nucleotide sequence ID" value="NZ_QWGP01000016.1"/>
</dbReference>
<dbReference type="CDD" id="cd00038">
    <property type="entry name" value="CAP_ED"/>
    <property type="match status" value="1"/>
</dbReference>
<dbReference type="PROSITE" id="PS51063">
    <property type="entry name" value="HTH_CRP_2"/>
    <property type="match status" value="1"/>
</dbReference>
<comment type="caution">
    <text evidence="6">The sequence shown here is derived from an EMBL/GenBank/DDBJ whole genome shotgun (WGS) entry which is preliminary data.</text>
</comment>
<dbReference type="EMBL" id="QWGP01000016">
    <property type="protein sequence ID" value="RHZ93667.1"/>
    <property type="molecule type" value="Genomic_DNA"/>
</dbReference>
<dbReference type="GO" id="GO:0003677">
    <property type="term" value="F:DNA binding"/>
    <property type="evidence" value="ECO:0007669"/>
    <property type="project" value="UniProtKB-KW"/>
</dbReference>
<keyword evidence="2" id="KW-0238">DNA-binding</keyword>
<protein>
    <submittedName>
        <fullName evidence="6">Crp/Fnr family transcriptional regulator</fullName>
    </submittedName>
</protein>
<dbReference type="InterPro" id="IPR018490">
    <property type="entry name" value="cNMP-bd_dom_sf"/>
</dbReference>
<dbReference type="Gene3D" id="1.10.10.10">
    <property type="entry name" value="Winged helix-like DNA-binding domain superfamily/Winged helix DNA-binding domain"/>
    <property type="match status" value="1"/>
</dbReference>